<feature type="domain" description="Metallo-beta-lactamase" evidence="2">
    <location>
        <begin position="18"/>
        <end position="105"/>
    </location>
</feature>
<evidence type="ECO:0000313" key="3">
    <source>
        <dbReference type="EMBL" id="CAP41425.1"/>
    </source>
</evidence>
<dbReference type="InterPro" id="IPR001279">
    <property type="entry name" value="Metallo-B-lactamas"/>
</dbReference>
<proteinExistence type="predicted"/>
<dbReference type="EMBL" id="AM902716">
    <property type="protein sequence ID" value="CAP41425.1"/>
    <property type="molecule type" value="Genomic_DNA"/>
</dbReference>
<evidence type="ECO:0000256" key="1">
    <source>
        <dbReference type="SAM" id="MobiDB-lite"/>
    </source>
</evidence>
<dbReference type="InterPro" id="IPR036866">
    <property type="entry name" value="RibonucZ/Hydroxyglut_hydro"/>
</dbReference>
<evidence type="ECO:0000259" key="2">
    <source>
        <dbReference type="Pfam" id="PF12706"/>
    </source>
</evidence>
<dbReference type="STRING" id="94624.Bpet1093"/>
<accession>A9IBF1</accession>
<feature type="region of interest" description="Disordered" evidence="1">
    <location>
        <begin position="1"/>
        <end position="21"/>
    </location>
</feature>
<organism evidence="3 4">
    <name type="scientific">Bordetella petrii (strain ATCC BAA-461 / DSM 12804 / CCUG 43448 / CIP 107267 / Se-1111R)</name>
    <dbReference type="NCBI Taxonomy" id="340100"/>
    <lineage>
        <taxon>Bacteria</taxon>
        <taxon>Pseudomonadati</taxon>
        <taxon>Pseudomonadota</taxon>
        <taxon>Betaproteobacteria</taxon>
        <taxon>Burkholderiales</taxon>
        <taxon>Alcaligenaceae</taxon>
        <taxon>Bordetella</taxon>
    </lineage>
</organism>
<evidence type="ECO:0000313" key="4">
    <source>
        <dbReference type="Proteomes" id="UP000001225"/>
    </source>
</evidence>
<gene>
    <name evidence="3" type="ordered locus">Bpet1093</name>
</gene>
<dbReference type="PANTHER" id="PTHR15032">
    <property type="entry name" value="N-ACYL-PHOSPHATIDYLETHANOLAMINE-HYDROLYZING PHOSPHOLIPASE D"/>
    <property type="match status" value="1"/>
</dbReference>
<dbReference type="Proteomes" id="UP000001225">
    <property type="component" value="Chromosome"/>
</dbReference>
<dbReference type="Gene3D" id="3.60.15.10">
    <property type="entry name" value="Ribonuclease Z/Hydroxyacylglutathione hydrolase-like"/>
    <property type="match status" value="1"/>
</dbReference>
<dbReference type="KEGG" id="bpt:Bpet1093"/>
<dbReference type="GO" id="GO:0005737">
    <property type="term" value="C:cytoplasm"/>
    <property type="evidence" value="ECO:0007669"/>
    <property type="project" value="TreeGrafter"/>
</dbReference>
<dbReference type="PANTHER" id="PTHR15032:SF4">
    <property type="entry name" value="N-ACYL-PHOSPHATIDYLETHANOLAMINE-HYDROLYZING PHOSPHOLIPASE D"/>
    <property type="match status" value="1"/>
</dbReference>
<reference evidence="3 4" key="1">
    <citation type="journal article" date="2008" name="BMC Genomics">
        <title>The missing link: Bordetella petrii is endowed with both the metabolic versatility of environmental bacteria and virulence traits of pathogenic Bordetellae.</title>
        <authorList>
            <person name="Gross R."/>
            <person name="Guzman C.A."/>
            <person name="Sebaihia M."/>
            <person name="Martins Dos Santos V.A."/>
            <person name="Pieper D.H."/>
            <person name="Koebnik R."/>
            <person name="Lechner M."/>
            <person name="Bartels D."/>
            <person name="Buhrmester J."/>
            <person name="Choudhuri J.V."/>
            <person name="Ebensen T."/>
            <person name="Gaigalat L."/>
            <person name="Herrmann S."/>
            <person name="Khachane A.N."/>
            <person name="Larisch C."/>
            <person name="Link S."/>
            <person name="Linke B."/>
            <person name="Meyer F."/>
            <person name="Mormann S."/>
            <person name="Nakunst D."/>
            <person name="Rueckert C."/>
            <person name="Schneiker-Bekel S."/>
            <person name="Schulze K."/>
            <person name="Vorhoelter F.J."/>
            <person name="Yevsa T."/>
            <person name="Engle J.T."/>
            <person name="Goldman W.E."/>
            <person name="Puehler A."/>
            <person name="Goebel U.B."/>
            <person name="Goesmann A."/>
            <person name="Bloecker H."/>
            <person name="Kaiser O."/>
            <person name="Martinez-Arias R."/>
        </authorList>
    </citation>
    <scope>NUCLEOTIDE SEQUENCE [LARGE SCALE GENOMIC DNA]</scope>
    <source>
        <strain evidence="4">ATCC BAA-461 / DSM 12804 / CCUG 43448 / CIP 107267 / Se-1111R</strain>
    </source>
</reference>
<keyword evidence="4" id="KW-1185">Reference proteome</keyword>
<dbReference type="SUPFAM" id="SSF56281">
    <property type="entry name" value="Metallo-hydrolase/oxidoreductase"/>
    <property type="match status" value="1"/>
</dbReference>
<protein>
    <recommendedName>
        <fullName evidence="2">Metallo-beta-lactamase domain-containing protein</fullName>
    </recommendedName>
</protein>
<name>A9IBF1_BORPD</name>
<sequence>MRPKYKVSASPPLRPSTSQSAIRCSPTPTLWSSWVIRSQRYGILFSGDTDYFSGLKEIGERFGPFDLTLLETGAYDLQWEGVHMLPEQVIQAHKELRGEWLLPTHNGTFDLGFHPWDEPFERLTMIAQKENVRLVIPKMGELAQIGKLRPQAAWWREPRLGEMH</sequence>
<dbReference type="eggNOG" id="COG2220">
    <property type="taxonomic scope" value="Bacteria"/>
</dbReference>
<dbReference type="AlphaFoldDB" id="A9IBF1"/>
<dbReference type="Pfam" id="PF12706">
    <property type="entry name" value="Lactamase_B_2"/>
    <property type="match status" value="1"/>
</dbReference>